<dbReference type="PANTHER" id="PTHR46847">
    <property type="entry name" value="D-ALLOSE-BINDING PERIPLASMIC PROTEIN-RELATED"/>
    <property type="match status" value="1"/>
</dbReference>
<comment type="caution">
    <text evidence="5">The sequence shown here is derived from an EMBL/GenBank/DDBJ whole genome shotgun (WGS) entry which is preliminary data.</text>
</comment>
<dbReference type="Pfam" id="PF13407">
    <property type="entry name" value="Peripla_BP_4"/>
    <property type="match status" value="1"/>
</dbReference>
<dbReference type="CDD" id="cd01536">
    <property type="entry name" value="PBP1_ABC_sugar_binding-like"/>
    <property type="match status" value="1"/>
</dbReference>
<dbReference type="PANTHER" id="PTHR46847:SF1">
    <property type="entry name" value="D-ALLOSE-BINDING PERIPLASMIC PROTEIN-RELATED"/>
    <property type="match status" value="1"/>
</dbReference>
<dbReference type="OrthoDB" id="9805127at2"/>
<name>A0A2M9W5Z0_9GAMM</name>
<comment type="similarity">
    <text evidence="2">Belongs to the bacterial solute-binding protein 2 family.</text>
</comment>
<dbReference type="PROSITE" id="PS51318">
    <property type="entry name" value="TAT"/>
    <property type="match status" value="1"/>
</dbReference>
<protein>
    <submittedName>
        <fullName evidence="5">Sugar ABC transporter substrate-binding protein</fullName>
    </submittedName>
</protein>
<organism evidence="5 6">
    <name type="scientific">Pantoea rodasii</name>
    <dbReference type="NCBI Taxonomy" id="1076549"/>
    <lineage>
        <taxon>Bacteria</taxon>
        <taxon>Pseudomonadati</taxon>
        <taxon>Pseudomonadota</taxon>
        <taxon>Gammaproteobacteria</taxon>
        <taxon>Enterobacterales</taxon>
        <taxon>Erwiniaceae</taxon>
        <taxon>Pantoea</taxon>
    </lineage>
</organism>
<dbReference type="GO" id="GO:0055085">
    <property type="term" value="P:transmembrane transport"/>
    <property type="evidence" value="ECO:0007669"/>
    <property type="project" value="UniProtKB-ARBA"/>
</dbReference>
<dbReference type="EMBL" id="PIQI01000029">
    <property type="protein sequence ID" value="PJZ02945.1"/>
    <property type="molecule type" value="Genomic_DNA"/>
</dbReference>
<evidence type="ECO:0000256" key="1">
    <source>
        <dbReference type="ARBA" id="ARBA00004196"/>
    </source>
</evidence>
<evidence type="ECO:0000259" key="4">
    <source>
        <dbReference type="Pfam" id="PF13407"/>
    </source>
</evidence>
<dbReference type="Gene3D" id="3.40.50.2300">
    <property type="match status" value="2"/>
</dbReference>
<gene>
    <name evidence="5" type="ORF">PRCB_22985</name>
</gene>
<evidence type="ECO:0000256" key="3">
    <source>
        <dbReference type="ARBA" id="ARBA00022729"/>
    </source>
</evidence>
<dbReference type="InterPro" id="IPR028082">
    <property type="entry name" value="Peripla_BP_I"/>
</dbReference>
<dbReference type="GO" id="GO:0030313">
    <property type="term" value="C:cell envelope"/>
    <property type="evidence" value="ECO:0007669"/>
    <property type="project" value="UniProtKB-SubCell"/>
</dbReference>
<feature type="domain" description="Periplasmic binding protein" evidence="4">
    <location>
        <begin position="48"/>
        <end position="305"/>
    </location>
</feature>
<dbReference type="Proteomes" id="UP000232062">
    <property type="component" value="Unassembled WGS sequence"/>
</dbReference>
<accession>A0A2M9W5Z0</accession>
<keyword evidence="6" id="KW-1185">Reference proteome</keyword>
<keyword evidence="3" id="KW-0732">Signal</keyword>
<sequence length="422" mass="45094">MESLSFSRRRFLQFSAGAALVGGQLLTARNVLAQNLLTAPIQQLLLLNNEWNTIVNDAAQRAAKVLGLPYSSTNFNLNDATALTQAQSAIAAGKKLILTNSVDGSANKSIARAVAQNGGFLVNFGSNLPWSHPLDAGDGYVQAFVTREDVGFYQAVKFTLGEAVKKSGPALKVLHVTGPKGAFVDNLRSASVYHALSEFPQVKILGSLPGNWSAEDGQKAAEDLISRYGAPDVIIAQNDGSLTGVLAALRGLNIKPGKDVLTVGTDGATDILRAVKSGRVAATVFQSPAYHGIQAVVRLFDALNGYKPSVPERFVGFAGLLVTKDNVDGVLARFVDNPNLPFDPRLLSHVISGDKWDPQTPLVPINIKEYYAASGTPKPAGWQPPAAYAEAVASGEFEKVTQRYQQAYRLKLNNFDYKGISV</sequence>
<proteinExistence type="inferred from homology"/>
<dbReference type="AlphaFoldDB" id="A0A2M9W5Z0"/>
<dbReference type="SUPFAM" id="SSF53822">
    <property type="entry name" value="Periplasmic binding protein-like I"/>
    <property type="match status" value="1"/>
</dbReference>
<dbReference type="GO" id="GO:0030246">
    <property type="term" value="F:carbohydrate binding"/>
    <property type="evidence" value="ECO:0007669"/>
    <property type="project" value="UniProtKB-ARBA"/>
</dbReference>
<dbReference type="InterPro" id="IPR006311">
    <property type="entry name" value="TAT_signal"/>
</dbReference>
<dbReference type="InterPro" id="IPR025997">
    <property type="entry name" value="SBP_2_dom"/>
</dbReference>
<evidence type="ECO:0000313" key="5">
    <source>
        <dbReference type="EMBL" id="PJZ02945.1"/>
    </source>
</evidence>
<dbReference type="STRING" id="1076549.HA45_05290"/>
<reference evidence="5 6" key="1">
    <citation type="submission" date="2017-11" db="EMBL/GenBank/DDBJ databases">
        <title>The genome sequence of Pantoea rodasii DSM 26611.</title>
        <authorList>
            <person name="Gao J."/>
            <person name="Mao X."/>
            <person name="Sun J."/>
        </authorList>
    </citation>
    <scope>NUCLEOTIDE SEQUENCE [LARGE SCALE GENOMIC DNA]</scope>
    <source>
        <strain evidence="5 6">DSM 26611</strain>
    </source>
</reference>
<evidence type="ECO:0000313" key="6">
    <source>
        <dbReference type="Proteomes" id="UP000232062"/>
    </source>
</evidence>
<comment type="subcellular location">
    <subcellularLocation>
        <location evidence="1">Cell envelope</location>
    </subcellularLocation>
</comment>
<dbReference type="RefSeq" id="WP_100703905.1">
    <property type="nucleotide sequence ID" value="NZ_MLFP01000003.1"/>
</dbReference>
<evidence type="ECO:0000256" key="2">
    <source>
        <dbReference type="ARBA" id="ARBA00007639"/>
    </source>
</evidence>